<dbReference type="InterPro" id="IPR050982">
    <property type="entry name" value="Auxin_biosynth/cation_transpt"/>
</dbReference>
<dbReference type="Pfam" id="PF00743">
    <property type="entry name" value="FMO-like"/>
    <property type="match status" value="1"/>
</dbReference>
<evidence type="ECO:0000256" key="1">
    <source>
        <dbReference type="ARBA" id="ARBA00010139"/>
    </source>
</evidence>
<gene>
    <name evidence="5" type="ORF">MACH08_41900</name>
</gene>
<evidence type="ECO:0008006" key="7">
    <source>
        <dbReference type="Google" id="ProtNLM"/>
    </source>
</evidence>
<comment type="similarity">
    <text evidence="1">Belongs to the FAD-binding monooxygenase family.</text>
</comment>
<dbReference type="Proteomes" id="UP001275436">
    <property type="component" value="Unassembled WGS sequence"/>
</dbReference>
<dbReference type="EMBL" id="BSKO01000002">
    <property type="protein sequence ID" value="GLO68406.1"/>
    <property type="molecule type" value="Genomic_DNA"/>
</dbReference>
<dbReference type="Gene3D" id="3.50.50.60">
    <property type="entry name" value="FAD/NAD(P)-binding domain"/>
    <property type="match status" value="1"/>
</dbReference>
<reference evidence="5 6" key="1">
    <citation type="submission" date="2023-02" db="EMBL/GenBank/DDBJ databases">
        <title>Oceanobacillus kimchii IFOP_LL358 isolated form Alexandrium catenella lab strain.</title>
        <authorList>
            <person name="Gajardo G."/>
            <person name="Ueki S."/>
            <person name="Maruyama F."/>
        </authorList>
    </citation>
    <scope>NUCLEOTIDE SEQUENCE [LARGE SCALE GENOMIC DNA]</scope>
    <source>
        <strain evidence="5 6">IFOP_LL358</strain>
    </source>
</reference>
<organism evidence="5 6">
    <name type="scientific">Oceanobacillus kimchii</name>
    <dbReference type="NCBI Taxonomy" id="746691"/>
    <lineage>
        <taxon>Bacteria</taxon>
        <taxon>Bacillati</taxon>
        <taxon>Bacillota</taxon>
        <taxon>Bacilli</taxon>
        <taxon>Bacillales</taxon>
        <taxon>Bacillaceae</taxon>
        <taxon>Oceanobacillus</taxon>
    </lineage>
</organism>
<accession>A0ABQ5TNL7</accession>
<dbReference type="PANTHER" id="PTHR43539">
    <property type="entry name" value="FLAVIN-BINDING MONOOXYGENASE-LIKE PROTEIN (AFU_ORTHOLOGUE AFUA_4G09220)"/>
    <property type="match status" value="1"/>
</dbReference>
<dbReference type="InterPro" id="IPR020946">
    <property type="entry name" value="Flavin_mOase-like"/>
</dbReference>
<dbReference type="PANTHER" id="PTHR43539:SF78">
    <property type="entry name" value="FLAVIN-CONTAINING MONOOXYGENASE"/>
    <property type="match status" value="1"/>
</dbReference>
<keyword evidence="6" id="KW-1185">Reference proteome</keyword>
<evidence type="ECO:0000256" key="3">
    <source>
        <dbReference type="ARBA" id="ARBA00022827"/>
    </source>
</evidence>
<dbReference type="SUPFAM" id="SSF51905">
    <property type="entry name" value="FAD/NAD(P)-binding domain"/>
    <property type="match status" value="1"/>
</dbReference>
<proteinExistence type="inferred from homology"/>
<comment type="caution">
    <text evidence="5">The sequence shown here is derived from an EMBL/GenBank/DDBJ whole genome shotgun (WGS) entry which is preliminary data.</text>
</comment>
<evidence type="ECO:0000313" key="6">
    <source>
        <dbReference type="Proteomes" id="UP001275436"/>
    </source>
</evidence>
<protein>
    <recommendedName>
        <fullName evidence="7">Oxidoreductase</fullName>
    </recommendedName>
</protein>
<sequence>MHSSEYQNPSQLKEGNVLVVGGGNSGSQIAVEISREKKTYLSTSKRLTLLPLTIRSKSIFWWFDKVGVLKAPFNSFLGKLIQKRGDPIFGLELKYAIRNGSVFIKNRSMDGKENKVIFQDNTFLDVNNIIWATGFIPDYSWLNVSGVLDEKGNPKHNRGITNIEGLYFLGLPWQYRRGSALLQGVGYDAKYIVDQIVRNSY</sequence>
<name>A0ABQ5TNL7_9BACI</name>
<evidence type="ECO:0000256" key="4">
    <source>
        <dbReference type="ARBA" id="ARBA00023002"/>
    </source>
</evidence>
<evidence type="ECO:0000256" key="2">
    <source>
        <dbReference type="ARBA" id="ARBA00022630"/>
    </source>
</evidence>
<keyword evidence="2" id="KW-0285">Flavoprotein</keyword>
<dbReference type="InterPro" id="IPR036188">
    <property type="entry name" value="FAD/NAD-bd_sf"/>
</dbReference>
<keyword evidence="4" id="KW-0560">Oxidoreductase</keyword>
<keyword evidence="3" id="KW-0274">FAD</keyword>
<evidence type="ECO:0000313" key="5">
    <source>
        <dbReference type="EMBL" id="GLO68406.1"/>
    </source>
</evidence>